<dbReference type="Proteomes" id="UP000308365">
    <property type="component" value="Unassembled WGS sequence"/>
</dbReference>
<dbReference type="AlphaFoldDB" id="A0A4U1EPA5"/>
<accession>A0A4U1EPA5</accession>
<gene>
    <name evidence="1" type="ORF">EI555_009494</name>
</gene>
<dbReference type="EMBL" id="RWIC01001095">
    <property type="protein sequence ID" value="TKC37756.1"/>
    <property type="molecule type" value="Genomic_DNA"/>
</dbReference>
<protein>
    <submittedName>
        <fullName evidence="1">Uncharacterized protein</fullName>
    </submittedName>
</protein>
<name>A0A4U1EPA5_MONMO</name>
<organism evidence="1 2">
    <name type="scientific">Monodon monoceros</name>
    <name type="common">Narwhal</name>
    <name type="synonym">Ceratodon monodon</name>
    <dbReference type="NCBI Taxonomy" id="40151"/>
    <lineage>
        <taxon>Eukaryota</taxon>
        <taxon>Metazoa</taxon>
        <taxon>Chordata</taxon>
        <taxon>Craniata</taxon>
        <taxon>Vertebrata</taxon>
        <taxon>Euteleostomi</taxon>
        <taxon>Mammalia</taxon>
        <taxon>Eutheria</taxon>
        <taxon>Laurasiatheria</taxon>
        <taxon>Artiodactyla</taxon>
        <taxon>Whippomorpha</taxon>
        <taxon>Cetacea</taxon>
        <taxon>Odontoceti</taxon>
        <taxon>Monodontidae</taxon>
        <taxon>Monodon</taxon>
    </lineage>
</organism>
<evidence type="ECO:0000313" key="2">
    <source>
        <dbReference type="Proteomes" id="UP000308365"/>
    </source>
</evidence>
<proteinExistence type="predicted"/>
<evidence type="ECO:0000313" key="1">
    <source>
        <dbReference type="EMBL" id="TKC37756.1"/>
    </source>
</evidence>
<sequence>MWNGQSGLNMTKCLTLKVGRKFQTSGPLTQGKSAIAPLIYRPLQWMELTSPPRLSTKEARIIGLCAMTRAKTARATVCGSSVGSL</sequence>
<reference evidence="2" key="1">
    <citation type="journal article" date="2019" name="IScience">
        <title>Narwhal Genome Reveals Long-Term Low Genetic Diversity despite Current Large Abundance Size.</title>
        <authorList>
            <person name="Westbury M.V."/>
            <person name="Petersen B."/>
            <person name="Garde E."/>
            <person name="Heide-Jorgensen M.P."/>
            <person name="Lorenzen E.D."/>
        </authorList>
    </citation>
    <scope>NUCLEOTIDE SEQUENCE [LARGE SCALE GENOMIC DNA]</scope>
</reference>
<comment type="caution">
    <text evidence="1">The sequence shown here is derived from an EMBL/GenBank/DDBJ whole genome shotgun (WGS) entry which is preliminary data.</text>
</comment>